<gene>
    <name evidence="1" type="ORF">L6452_15900</name>
</gene>
<accession>A0ACB9CQ54</accession>
<dbReference type="Proteomes" id="UP001055879">
    <property type="component" value="Linkage Group LG04"/>
</dbReference>
<sequence>MYHIYEPNGFPDYFHHPMVLVMGAQWSKQIQRRKAVIAEKKLLRQLQERCGCEYPGSDWHPPDRKNWMSGLDPEKVHVNKIVWPGTHNSATDKIGIKVITRPFAQCQYLSVYRQLVLGARVLDIRVEENGNVCHGILTTYGVDVVIDDVKKFIAETESEIVILEMRTEFGRKDPPAFEKYLHEQLGELLIHQDDDVFEKTIAEILPRRIICVWKPHVSPEAKAGSPIWNSGHLKDNWINTDLPATKFESNLKYLSKQPPVTSRKYFYRVENTVTPQADNPVVCVKAVSNRIHGYGRLFIAQCFSQNCDDKLQIFSIDFIDEDFVDACVGLTQARIEGKA</sequence>
<name>A0ACB9CQ54_ARCLA</name>
<dbReference type="EMBL" id="CM042050">
    <property type="protein sequence ID" value="KAI3736361.1"/>
    <property type="molecule type" value="Genomic_DNA"/>
</dbReference>
<proteinExistence type="predicted"/>
<reference evidence="1 2" key="2">
    <citation type="journal article" date="2022" name="Mol. Ecol. Resour.">
        <title>The genomes of chicory, endive, great burdock and yacon provide insights into Asteraceae paleo-polyploidization history and plant inulin production.</title>
        <authorList>
            <person name="Fan W."/>
            <person name="Wang S."/>
            <person name="Wang H."/>
            <person name="Wang A."/>
            <person name="Jiang F."/>
            <person name="Liu H."/>
            <person name="Zhao H."/>
            <person name="Xu D."/>
            <person name="Zhang Y."/>
        </authorList>
    </citation>
    <scope>NUCLEOTIDE SEQUENCE [LARGE SCALE GENOMIC DNA]</scope>
    <source>
        <strain evidence="2">cv. Niubang</strain>
    </source>
</reference>
<evidence type="ECO:0000313" key="2">
    <source>
        <dbReference type="Proteomes" id="UP001055879"/>
    </source>
</evidence>
<organism evidence="1 2">
    <name type="scientific">Arctium lappa</name>
    <name type="common">Greater burdock</name>
    <name type="synonym">Lappa major</name>
    <dbReference type="NCBI Taxonomy" id="4217"/>
    <lineage>
        <taxon>Eukaryota</taxon>
        <taxon>Viridiplantae</taxon>
        <taxon>Streptophyta</taxon>
        <taxon>Embryophyta</taxon>
        <taxon>Tracheophyta</taxon>
        <taxon>Spermatophyta</taxon>
        <taxon>Magnoliopsida</taxon>
        <taxon>eudicotyledons</taxon>
        <taxon>Gunneridae</taxon>
        <taxon>Pentapetalae</taxon>
        <taxon>asterids</taxon>
        <taxon>campanulids</taxon>
        <taxon>Asterales</taxon>
        <taxon>Asteraceae</taxon>
        <taxon>Carduoideae</taxon>
        <taxon>Cardueae</taxon>
        <taxon>Arctiinae</taxon>
        <taxon>Arctium</taxon>
    </lineage>
</organism>
<reference evidence="2" key="1">
    <citation type="journal article" date="2022" name="Mol. Ecol. Resour.">
        <title>The genomes of chicory, endive, great burdock and yacon provide insights into Asteraceae palaeo-polyploidization history and plant inulin production.</title>
        <authorList>
            <person name="Fan W."/>
            <person name="Wang S."/>
            <person name="Wang H."/>
            <person name="Wang A."/>
            <person name="Jiang F."/>
            <person name="Liu H."/>
            <person name="Zhao H."/>
            <person name="Xu D."/>
            <person name="Zhang Y."/>
        </authorList>
    </citation>
    <scope>NUCLEOTIDE SEQUENCE [LARGE SCALE GENOMIC DNA]</scope>
    <source>
        <strain evidence="2">cv. Niubang</strain>
    </source>
</reference>
<comment type="caution">
    <text evidence="1">The sequence shown here is derived from an EMBL/GenBank/DDBJ whole genome shotgun (WGS) entry which is preliminary data.</text>
</comment>
<evidence type="ECO:0000313" key="1">
    <source>
        <dbReference type="EMBL" id="KAI3736361.1"/>
    </source>
</evidence>
<protein>
    <submittedName>
        <fullName evidence="1">Uncharacterized protein</fullName>
    </submittedName>
</protein>
<keyword evidence="2" id="KW-1185">Reference proteome</keyword>